<evidence type="ECO:0000256" key="23">
    <source>
        <dbReference type="SAM" id="Phobius"/>
    </source>
</evidence>
<dbReference type="GO" id="GO:0039694">
    <property type="term" value="P:viral RNA genome replication"/>
    <property type="evidence" value="ECO:0007669"/>
    <property type="project" value="InterPro"/>
</dbReference>
<accession>A0A2P1GMH1</accession>
<evidence type="ECO:0000256" key="9">
    <source>
        <dbReference type="ARBA" id="ARBA00022679"/>
    </source>
</evidence>
<evidence type="ECO:0000256" key="20">
    <source>
        <dbReference type="ARBA" id="ARBA00045910"/>
    </source>
</evidence>
<feature type="transmembrane region" description="Helical" evidence="23">
    <location>
        <begin position="142"/>
        <end position="164"/>
    </location>
</feature>
<keyword evidence="14" id="KW-0378">Hydrolase</keyword>
<feature type="region of interest" description="Disordered" evidence="22">
    <location>
        <begin position="1348"/>
        <end position="1405"/>
    </location>
</feature>
<evidence type="ECO:0000256" key="6">
    <source>
        <dbReference type="ARBA" id="ARBA00022520"/>
    </source>
</evidence>
<keyword evidence="12" id="KW-0547">Nucleotide-binding</keyword>
<evidence type="ECO:0000256" key="3">
    <source>
        <dbReference type="ARBA" id="ARBA00011245"/>
    </source>
</evidence>
<dbReference type="GO" id="GO:0006508">
    <property type="term" value="P:proteolysis"/>
    <property type="evidence" value="ECO:0007669"/>
    <property type="project" value="UniProtKB-KW"/>
</dbReference>
<dbReference type="GO" id="GO:0008236">
    <property type="term" value="F:serine-type peptidase activity"/>
    <property type="evidence" value="ECO:0007669"/>
    <property type="project" value="UniProtKB-KW"/>
</dbReference>
<evidence type="ECO:0000256" key="18">
    <source>
        <dbReference type="ARBA" id="ARBA00022989"/>
    </source>
</evidence>
<evidence type="ECO:0000256" key="21">
    <source>
        <dbReference type="ARBA" id="ARBA00047383"/>
    </source>
</evidence>
<evidence type="ECO:0000256" key="16">
    <source>
        <dbReference type="ARBA" id="ARBA00022870"/>
    </source>
</evidence>
<evidence type="ECO:0000256" key="14">
    <source>
        <dbReference type="ARBA" id="ARBA00022801"/>
    </source>
</evidence>
<comment type="catalytic activity">
    <reaction evidence="21">
        <text>RNA(n) + a ribonucleoside 5'-triphosphate = RNA(n+1) + diphosphate</text>
        <dbReference type="Rhea" id="RHEA:21248"/>
        <dbReference type="Rhea" id="RHEA-COMP:14527"/>
        <dbReference type="Rhea" id="RHEA-COMP:17342"/>
        <dbReference type="ChEBI" id="CHEBI:33019"/>
        <dbReference type="ChEBI" id="CHEBI:61557"/>
        <dbReference type="ChEBI" id="CHEBI:140395"/>
    </reaction>
</comment>
<keyword evidence="9" id="KW-0808">Transferase</keyword>
<keyword evidence="19 23" id="KW-0472">Membrane</keyword>
<dbReference type="SUPFAM" id="SSF56672">
    <property type="entry name" value="DNA/RNA polymerases"/>
    <property type="match status" value="1"/>
</dbReference>
<dbReference type="InterPro" id="IPR043128">
    <property type="entry name" value="Rev_trsase/Diguanyl_cyclase"/>
</dbReference>
<evidence type="ECO:0000256" key="11">
    <source>
        <dbReference type="ARBA" id="ARBA00022695"/>
    </source>
</evidence>
<keyword evidence="13" id="KW-0688">Ribosomal frameshifting</keyword>
<dbReference type="InterPro" id="IPR009003">
    <property type="entry name" value="Peptidase_S1_PA"/>
</dbReference>
<keyword evidence="16" id="KW-1043">Host membrane</keyword>
<keyword evidence="11" id="KW-0548">Nucleotidyltransferase</keyword>
<keyword evidence="15" id="KW-0720">Serine protease</keyword>
<feature type="transmembrane region" description="Helical" evidence="23">
    <location>
        <begin position="371"/>
        <end position="391"/>
    </location>
</feature>
<keyword evidence="6" id="KW-0191">Covalent protein-RNA linkage</keyword>
<evidence type="ECO:0000256" key="17">
    <source>
        <dbReference type="ARBA" id="ARBA00022953"/>
    </source>
</evidence>
<keyword evidence="10 23" id="KW-0812">Transmembrane</keyword>
<comment type="subunit">
    <text evidence="3">Monomer.</text>
</comment>
<evidence type="ECO:0000256" key="22">
    <source>
        <dbReference type="SAM" id="MobiDB-lite"/>
    </source>
</evidence>
<dbReference type="EMBL" id="MG599932">
    <property type="protein sequence ID" value="AVM87188.1"/>
    <property type="molecule type" value="Genomic_RNA"/>
</dbReference>
<dbReference type="Pfam" id="PF00680">
    <property type="entry name" value="RdRP_1"/>
    <property type="match status" value="1"/>
</dbReference>
<dbReference type="InterPro" id="IPR045836">
    <property type="entry name" value="Astro_VPg"/>
</dbReference>
<organism evidence="25">
    <name type="scientific">Beihai tree frog astrovirus</name>
    <dbReference type="NCBI Taxonomy" id="2116129"/>
    <lineage>
        <taxon>Viruses</taxon>
        <taxon>Riboviria</taxon>
        <taxon>Orthornavirae</taxon>
        <taxon>Pisuviricota</taxon>
        <taxon>Stelpaviricetes</taxon>
        <taxon>Stellavirales</taxon>
        <taxon>Astroviridae</taxon>
    </lineage>
</organism>
<evidence type="ECO:0000256" key="15">
    <source>
        <dbReference type="ARBA" id="ARBA00022825"/>
    </source>
</evidence>
<keyword evidence="5" id="KW-0696">RNA-directed RNA polymerase</keyword>
<feature type="region of interest" description="Disordered" evidence="22">
    <location>
        <begin position="884"/>
        <end position="907"/>
    </location>
</feature>
<evidence type="ECO:0000313" key="25">
    <source>
        <dbReference type="EMBL" id="AVM87188.1"/>
    </source>
</evidence>
<evidence type="ECO:0000259" key="24">
    <source>
        <dbReference type="PROSITE" id="PS50507"/>
    </source>
</evidence>
<feature type="compositionally biased region" description="Basic and acidic residues" evidence="22">
    <location>
        <begin position="468"/>
        <end position="481"/>
    </location>
</feature>
<reference evidence="25" key="1">
    <citation type="journal article" date="2018" name="Nature">
        <title>The evolutionary history of vertebrate RNA viruses.</title>
        <authorList>
            <person name="Shi M."/>
            <person name="Lin X.D."/>
            <person name="Chen X."/>
            <person name="Tian J.H."/>
            <person name="Chen L.J."/>
            <person name="Li K."/>
            <person name="Wang W."/>
            <person name="Eden J.S."/>
            <person name="Shen J.J."/>
            <person name="Liu L."/>
            <person name="Holmes E.C."/>
            <person name="Zhang Y.Z."/>
        </authorList>
    </citation>
    <scope>NUCLEOTIDE SEQUENCE</scope>
    <source>
        <strain evidence="25">GDSWC170753</strain>
    </source>
</reference>
<feature type="transmembrane region" description="Helical" evidence="23">
    <location>
        <begin position="285"/>
        <end position="301"/>
    </location>
</feature>
<dbReference type="Gene3D" id="3.30.70.270">
    <property type="match status" value="1"/>
</dbReference>
<dbReference type="GO" id="GO:0075523">
    <property type="term" value="P:viral translational frameshifting"/>
    <property type="evidence" value="ECO:0007669"/>
    <property type="project" value="UniProtKB-KW"/>
</dbReference>
<dbReference type="GO" id="GO:0003723">
    <property type="term" value="F:RNA binding"/>
    <property type="evidence" value="ECO:0007669"/>
    <property type="project" value="InterPro"/>
</dbReference>
<keyword evidence="7" id="KW-0597">Phosphoprotein</keyword>
<evidence type="ECO:0000256" key="4">
    <source>
        <dbReference type="ARBA" id="ARBA00019743"/>
    </source>
</evidence>
<dbReference type="SUPFAM" id="SSF50494">
    <property type="entry name" value="Trypsin-like serine proteases"/>
    <property type="match status" value="1"/>
</dbReference>
<proteinExistence type="inferred from homology"/>
<name>A0A2P1GMH1_9VIRU</name>
<dbReference type="GO" id="GO:0000166">
    <property type="term" value="F:nucleotide binding"/>
    <property type="evidence" value="ECO:0007669"/>
    <property type="project" value="UniProtKB-KW"/>
</dbReference>
<evidence type="ECO:0000256" key="8">
    <source>
        <dbReference type="ARBA" id="ARBA00022670"/>
    </source>
</evidence>
<keyword evidence="8" id="KW-0645">Protease</keyword>
<dbReference type="CDD" id="cd23172">
    <property type="entry name" value="ps-ssRNAv_Astroviridae_RdRp"/>
    <property type="match status" value="1"/>
</dbReference>
<evidence type="ECO:0000256" key="7">
    <source>
        <dbReference type="ARBA" id="ARBA00022553"/>
    </source>
</evidence>
<feature type="compositionally biased region" description="Polar residues" evidence="22">
    <location>
        <begin position="1371"/>
        <end position="1398"/>
    </location>
</feature>
<evidence type="ECO:0000256" key="2">
    <source>
        <dbReference type="ARBA" id="ARBA00005873"/>
    </source>
</evidence>
<dbReference type="InterPro" id="IPR043504">
    <property type="entry name" value="Peptidase_S1_PA_chymotrypsin"/>
</dbReference>
<evidence type="ECO:0000256" key="13">
    <source>
        <dbReference type="ARBA" id="ARBA00022758"/>
    </source>
</evidence>
<protein>
    <recommendedName>
        <fullName evidence="4">Non-structural polyprotein 1AB</fullName>
    </recommendedName>
</protein>
<dbReference type="Gene3D" id="2.40.10.10">
    <property type="entry name" value="Trypsin-like serine proteases"/>
    <property type="match status" value="1"/>
</dbReference>
<dbReference type="InterPro" id="IPR001205">
    <property type="entry name" value="RNA-dir_pol_C"/>
</dbReference>
<evidence type="ECO:0000256" key="19">
    <source>
        <dbReference type="ARBA" id="ARBA00023136"/>
    </source>
</evidence>
<dbReference type="GO" id="GO:0033644">
    <property type="term" value="C:host cell membrane"/>
    <property type="evidence" value="ECO:0007669"/>
    <property type="project" value="UniProtKB-SubCell"/>
</dbReference>
<feature type="region of interest" description="Disordered" evidence="22">
    <location>
        <begin position="458"/>
        <end position="492"/>
    </location>
</feature>
<comment type="subcellular location">
    <subcellularLocation>
        <location evidence="1">Host membrane</location>
        <topology evidence="1">Multi-pass membrane protein</topology>
    </subcellularLocation>
</comment>
<evidence type="ECO:0000256" key="10">
    <source>
        <dbReference type="ARBA" id="ARBA00022692"/>
    </source>
</evidence>
<dbReference type="Pfam" id="PF19416">
    <property type="entry name" value="Astro_VPg"/>
    <property type="match status" value="1"/>
</dbReference>
<evidence type="ECO:0000256" key="5">
    <source>
        <dbReference type="ARBA" id="ARBA00022484"/>
    </source>
</evidence>
<comment type="similarity">
    <text evidence="2">Belongs to the astroviridae polyprotein 1AB family.</text>
</comment>
<comment type="function">
    <text evidence="20">Responsible for the cleavage of the polyprotein into functional products.</text>
</comment>
<keyword evidence="17" id="KW-0693">Viral RNA replication</keyword>
<dbReference type="InterPro" id="IPR043502">
    <property type="entry name" value="DNA/RNA_pol_sf"/>
</dbReference>
<evidence type="ECO:0000256" key="1">
    <source>
        <dbReference type="ARBA" id="ARBA00004301"/>
    </source>
</evidence>
<dbReference type="PROSITE" id="PS50507">
    <property type="entry name" value="RDRP_SSRNA_POS"/>
    <property type="match status" value="1"/>
</dbReference>
<dbReference type="InterPro" id="IPR007094">
    <property type="entry name" value="RNA-dir_pol_PSvirus"/>
</dbReference>
<sequence length="1436" mass="162069">MAQAGVSSSSSAAAQPAAALSVVSVPALTTTTPTMSTKTTMTVTSTSSAVLSPAPATLYPAVYDSSKLAEVRQKRKATPVIDRIGNRLWEQIDQKWQAQGYPVSNGKWHAGLSSSEDELFTKTTEEETPLLLPPLKTTGKRLIFWVCLVAFSLFVLLCTVTLFWGRCEAKECEAVVCQAKLAECDRRVPHLAADVTRLTTQLSACTYNLTSVTTDFVLRNITAHAKTDEANKLTVERDVIKEAVRVLEHQVADCSNRYDALASQFQTMILKEHIIVRVLSVPPSYWHYGILAVVLILYWLVDTPTVGSLIVVGSQVASAAGSMTLPWTLCFGSWTGLFQLDWWHWPSALSSLAARIVWCRKKVDNKFVWDWRCALAVLIPSLLLMSLSFALDYFLDIPSASPLMGIMMTVMMLVMKVSMRLALWSQGAVVKIVSWDGTQSTTHEQNWLQRLLWKHAGMKGDPAPQAKPRKDWKNRGSKEAGEVPVAPPADDSHPVPFVSAGIFTPDEEPETPQKEANVGSPWISWNVAVAGQPWDVCRPGERIFSVGKAFPYKGALITPEHVWEAATKPQVLKVLSPDGAEHQLQKRGTLSTSGEKCIVFDLPPGVKSLKVTKERGTISVWARTNNGTPGKPGVTWGLANTVNNTHNVTTSPGDSGTPLLDENGHLVAIHVAATSSRNLSVTVTEQEALTLPPCECEGDCCCDLFFPEAKQRRNIPKNKQRKGKKKKKLLSDEQYDDLVNRGLSTDEIKHVVKKLAAERKRRGEDDYDYEAWDADDVVWTQHNIQDKDGQWWSFSGPQDLDFRTWFIDMPEAQYESICDFWEENGALHETDFQAVSKNPIRPWPFDGPGWTELLGTELPRIRPKRGQGQSGVFIEHPQGERLPRSTTKQYKGKRKIQQKEPEGPWNQFAPAEWDERAFSKTLEKHYWHVPSQPIDQAAWQYASNYIQELLQEHGQSDVISWEQVDKPDDTSPGYPLFLEYNTSQDVYSEEPWLCHEVWNDLKDGYTPYWYVFLKQEQLNKQKIADGDIRAIYVPPDPFSRCQARFDQHLNAKLKENRFLNHIAIGMNPFTETDALVRSMGDPISWAERDYKRFDGTIPATVLYEIRYQRWLNLKPHYQTDENWKVYESITHGLVQKQLLHPNGEVHTVLKGNPSGQMSTSIDNCLVNIFVSQYVSYVCYGKGLFSLMTYGDDSLVGYDVVPDPELEEEVFRTTFGMALPAEKVKYQTTPVGLSFCGYYIKRKLGKYVPSYKPDRIIANIWRPVTPRSNDTETLWAQLISATLLLWETDYREIPYSLLRELYSDSPEFPVPPPRFFNKLFWEEVEEAQILMMCSGVVMHHDPCYENGRQKEEHNAWGGSSQPNPTQDKDSFQEANSAQNNTRLSSAERTIQSQTTNQSCEGEDGRTEGARSIYNYCRSWIGRACSYGLFDPSPGNSV</sequence>
<feature type="domain" description="RdRp catalytic" evidence="24">
    <location>
        <begin position="1083"/>
        <end position="1205"/>
    </location>
</feature>
<evidence type="ECO:0000256" key="12">
    <source>
        <dbReference type="ARBA" id="ARBA00022741"/>
    </source>
</evidence>
<dbReference type="GO" id="GO:0006351">
    <property type="term" value="P:DNA-templated transcription"/>
    <property type="evidence" value="ECO:0007669"/>
    <property type="project" value="InterPro"/>
</dbReference>
<dbReference type="GO" id="GO:0003968">
    <property type="term" value="F:RNA-directed RNA polymerase activity"/>
    <property type="evidence" value="ECO:0007669"/>
    <property type="project" value="UniProtKB-KW"/>
</dbReference>
<keyword evidence="18 23" id="KW-1133">Transmembrane helix</keyword>